<dbReference type="OrthoDB" id="10018600at2759"/>
<sequence>MSFAMIFIIIFYISLSLLSSNAIAQSLVLQDEDPCLDSGFNISQWAVDNSIRPNYIQATTEKKPIVAQRILTAPRTSETGQSYSIELNQTSVLYMTGVSTDLLEAQISKRGFPEDLPRSLSDGYNSAILLGERTTFKFSGRIETHNGATNVYATGVGTTAVLEDPRLYSTGPGAIGLFSVRGASLNVTDFRHCSGGFRSPTLAGSNMNSRGGIAHTKGPGSPLIYSLGRITAYDLNGWAQESPAIIMEGPQYLHLNSCRITSDRMSGVLFFDWSVASRHGTGTLDTTSLDLTVSEGPAFHLATFSANIKLNAAKIKNPSGILLLADTNTVSRDLERIDNLLWSADPISSNSSLTVMSSDAISGDIVTQSGCTVFMRLLTNTSWTGGATASLVNDRGGLTIQIDETSIWTVTKNSFVRGLSIMGGDLDQIVGQNFTVTYDRAAPESSWLQGRTHDLSQGGKLVPWK</sequence>
<evidence type="ECO:0000256" key="1">
    <source>
        <dbReference type="SAM" id="SignalP"/>
    </source>
</evidence>
<reference evidence="2" key="1">
    <citation type="submission" date="2020-03" db="EMBL/GenBank/DDBJ databases">
        <authorList>
            <person name="He L."/>
        </authorList>
    </citation>
    <scope>NUCLEOTIDE SEQUENCE</scope>
    <source>
        <strain evidence="2">CkLH20</strain>
    </source>
</reference>
<evidence type="ECO:0000313" key="2">
    <source>
        <dbReference type="EMBL" id="KAF9874271.1"/>
    </source>
</evidence>
<gene>
    <name evidence="2" type="ORF">CkaCkLH20_08254</name>
</gene>
<dbReference type="GeneID" id="62164043"/>
<dbReference type="AlphaFoldDB" id="A0A9P6I3H2"/>
<evidence type="ECO:0000313" key="3">
    <source>
        <dbReference type="Proteomes" id="UP000781932"/>
    </source>
</evidence>
<organism evidence="2 3">
    <name type="scientific">Colletotrichum karsti</name>
    <dbReference type="NCBI Taxonomy" id="1095194"/>
    <lineage>
        <taxon>Eukaryota</taxon>
        <taxon>Fungi</taxon>
        <taxon>Dikarya</taxon>
        <taxon>Ascomycota</taxon>
        <taxon>Pezizomycotina</taxon>
        <taxon>Sordariomycetes</taxon>
        <taxon>Hypocreomycetidae</taxon>
        <taxon>Glomerellales</taxon>
        <taxon>Glomerellaceae</taxon>
        <taxon>Colletotrichum</taxon>
        <taxon>Colletotrichum boninense species complex</taxon>
    </lineage>
</organism>
<dbReference type="EMBL" id="JAATWM020000027">
    <property type="protein sequence ID" value="KAF9874271.1"/>
    <property type="molecule type" value="Genomic_DNA"/>
</dbReference>
<feature type="signal peptide" evidence="1">
    <location>
        <begin position="1"/>
        <end position="24"/>
    </location>
</feature>
<dbReference type="Proteomes" id="UP000781932">
    <property type="component" value="Unassembled WGS sequence"/>
</dbReference>
<reference evidence="2" key="2">
    <citation type="submission" date="2020-11" db="EMBL/GenBank/DDBJ databases">
        <title>Whole genome sequencing of Colletotrichum sp.</title>
        <authorList>
            <person name="Li H."/>
        </authorList>
    </citation>
    <scope>NUCLEOTIDE SEQUENCE</scope>
    <source>
        <strain evidence="2">CkLH20</strain>
    </source>
</reference>
<accession>A0A9P6I3H2</accession>
<keyword evidence="3" id="KW-1185">Reference proteome</keyword>
<feature type="chain" id="PRO_5040160318" evidence="1">
    <location>
        <begin position="25"/>
        <end position="465"/>
    </location>
</feature>
<comment type="caution">
    <text evidence="2">The sequence shown here is derived from an EMBL/GenBank/DDBJ whole genome shotgun (WGS) entry which is preliminary data.</text>
</comment>
<protein>
    <submittedName>
        <fullName evidence="2">Uncharacterized protein</fullName>
    </submittedName>
</protein>
<dbReference type="RefSeq" id="XP_038743732.1">
    <property type="nucleotide sequence ID" value="XM_038890969.1"/>
</dbReference>
<name>A0A9P6I3H2_9PEZI</name>
<keyword evidence="1" id="KW-0732">Signal</keyword>
<proteinExistence type="predicted"/>